<dbReference type="eggNOG" id="ENOG502QTSC">
    <property type="taxonomic scope" value="Eukaryota"/>
</dbReference>
<dbReference type="OrthoDB" id="424302at2759"/>
<evidence type="ECO:0000256" key="3">
    <source>
        <dbReference type="PROSITE-ProRule" id="PRU00236"/>
    </source>
</evidence>
<evidence type="ECO:0000313" key="5">
    <source>
        <dbReference type="EMBL" id="ETW03387.1"/>
    </source>
</evidence>
<dbReference type="EMBL" id="KI913959">
    <property type="protein sequence ID" value="ETW03387.1"/>
    <property type="molecule type" value="Genomic_DNA"/>
</dbReference>
<dbReference type="InterPro" id="IPR026591">
    <property type="entry name" value="Sirtuin_cat_small_dom_sf"/>
</dbReference>
<organism evidence="5">
    <name type="scientific">Aphanomyces invadans</name>
    <dbReference type="NCBI Taxonomy" id="157072"/>
    <lineage>
        <taxon>Eukaryota</taxon>
        <taxon>Sar</taxon>
        <taxon>Stramenopiles</taxon>
        <taxon>Oomycota</taxon>
        <taxon>Saprolegniomycetes</taxon>
        <taxon>Saprolegniales</taxon>
        <taxon>Verrucalvaceae</taxon>
        <taxon>Aphanomyces</taxon>
    </lineage>
</organism>
<feature type="domain" description="Deacetylase sirtuin-type" evidence="4">
    <location>
        <begin position="2"/>
        <end position="320"/>
    </location>
</feature>
<dbReference type="PANTHER" id="PTHR48252:SF77">
    <property type="entry name" value="HISTONE DEACETYLASE DOMAIN-CONTAINING PROTEIN"/>
    <property type="match status" value="1"/>
</dbReference>
<dbReference type="Gene3D" id="3.40.50.1220">
    <property type="entry name" value="TPP-binding domain"/>
    <property type="match status" value="1"/>
</dbReference>
<evidence type="ECO:0000256" key="2">
    <source>
        <dbReference type="ARBA" id="ARBA00023027"/>
    </source>
</evidence>
<dbReference type="RefSeq" id="XP_008867616.1">
    <property type="nucleotide sequence ID" value="XM_008869394.1"/>
</dbReference>
<dbReference type="GO" id="GO:0016740">
    <property type="term" value="F:transferase activity"/>
    <property type="evidence" value="ECO:0007669"/>
    <property type="project" value="UniProtKB-KW"/>
</dbReference>
<dbReference type="Gene3D" id="3.30.1600.10">
    <property type="entry name" value="SIR2/SIRT2 'Small Domain"/>
    <property type="match status" value="1"/>
</dbReference>
<dbReference type="GeneID" id="20081915"/>
<reference evidence="5" key="1">
    <citation type="submission" date="2013-12" db="EMBL/GenBank/DDBJ databases">
        <title>The Genome Sequence of Aphanomyces invadans NJM9701.</title>
        <authorList>
            <consortium name="The Broad Institute Genomics Platform"/>
            <person name="Russ C."/>
            <person name="Tyler B."/>
            <person name="van West P."/>
            <person name="Dieguez-Uribeondo J."/>
            <person name="Young S.K."/>
            <person name="Zeng Q."/>
            <person name="Gargeya S."/>
            <person name="Fitzgerald M."/>
            <person name="Abouelleil A."/>
            <person name="Alvarado L."/>
            <person name="Chapman S.B."/>
            <person name="Gainer-Dewar J."/>
            <person name="Goldberg J."/>
            <person name="Griggs A."/>
            <person name="Gujja S."/>
            <person name="Hansen M."/>
            <person name="Howarth C."/>
            <person name="Imamovic A."/>
            <person name="Ireland A."/>
            <person name="Larimer J."/>
            <person name="McCowan C."/>
            <person name="Murphy C."/>
            <person name="Pearson M."/>
            <person name="Poon T.W."/>
            <person name="Priest M."/>
            <person name="Roberts A."/>
            <person name="Saif S."/>
            <person name="Shea T."/>
            <person name="Sykes S."/>
            <person name="Wortman J."/>
            <person name="Nusbaum C."/>
            <person name="Birren B."/>
        </authorList>
    </citation>
    <scope>NUCLEOTIDE SEQUENCE [LARGE SCALE GENOMIC DNA]</scope>
    <source>
        <strain evidence="5">NJM9701</strain>
    </source>
</reference>
<dbReference type="VEuPathDB" id="FungiDB:H310_04865"/>
<keyword evidence="1" id="KW-0808">Transferase</keyword>
<dbReference type="InterPro" id="IPR026590">
    <property type="entry name" value="Ssirtuin_cat_dom"/>
</dbReference>
<evidence type="ECO:0000256" key="1">
    <source>
        <dbReference type="ARBA" id="ARBA00022679"/>
    </source>
</evidence>
<accession>A0A024UBZ8</accession>
<dbReference type="AlphaFoldDB" id="A0A024UBZ8"/>
<dbReference type="InterPro" id="IPR029035">
    <property type="entry name" value="DHS-like_NAD/FAD-binding_dom"/>
</dbReference>
<keyword evidence="2" id="KW-0520">NAD</keyword>
<gene>
    <name evidence="5" type="ORF">H310_04865</name>
</gene>
<proteinExistence type="predicted"/>
<name>A0A024UBZ8_9STRA</name>
<evidence type="ECO:0000259" key="4">
    <source>
        <dbReference type="PROSITE" id="PS50305"/>
    </source>
</evidence>
<dbReference type="PANTHER" id="PTHR48252">
    <property type="entry name" value="HISTONE DEACETYLASE 2-RELATED"/>
    <property type="match status" value="1"/>
</dbReference>
<comment type="caution">
    <text evidence="3">Lacks conserved residue(s) required for the propagation of feature annotation.</text>
</comment>
<dbReference type="PROSITE" id="PS50305">
    <property type="entry name" value="SIRTUIN"/>
    <property type="match status" value="1"/>
</dbReference>
<dbReference type="SUPFAM" id="SSF52467">
    <property type="entry name" value="DHS-like NAD/FAD-binding domain"/>
    <property type="match status" value="1"/>
</dbReference>
<protein>
    <recommendedName>
        <fullName evidence="4">Deacetylase sirtuin-type domain-containing protein</fullName>
    </recommendedName>
</protein>
<sequence length="325" mass="36453">MDALPMAAIVTAAEKILRADILLVAVGAGFSADSGLPVYKDLANVQAYYEMGVDYQDLCDPYWVYEDYSVFLGFWGDSINLYRNTTPHPGYDILKRWKERFTTTLVKDKLADNSTNTTTAPFFIFTSNVDSHCTRGFAKNEVYDVHGNTDDWQCAGLKERSPPCSTNILTLPPTYRFDVDPKTMLVHDTTSPMFECPQCKGPLRPNVLMFRDKHWIQNQAVADRYHAWENAVLEVLEENPTKRLVVLEIGCGTRVHTVRHHCEELVQAVLEAGHGQATLIRVNPEVDDPDESEVAYPVLINIHATGLATLQAIDRCIQSGLVSQS</sequence>